<comment type="caution">
    <text evidence="2">The sequence shown here is derived from an EMBL/GenBank/DDBJ whole genome shotgun (WGS) entry which is preliminary data.</text>
</comment>
<dbReference type="EMBL" id="QYYH01000027">
    <property type="protein sequence ID" value="RJY18265.1"/>
    <property type="molecule type" value="Genomic_DNA"/>
</dbReference>
<dbReference type="OrthoDB" id="6706726at2"/>
<sequence length="121" mass="13048">MKNLFILLLAVTALTGCISAKSYVDPSFSKATYEDIKPVEKKYNAHVIVEFQRNGETFSQVNQEVRNHLERTLRATGVIIPASADTNFTLNVVVNNVADMKAAMAKGFGTGLTLGAVGSVV</sequence>
<feature type="chain" id="PRO_5017351733" evidence="1">
    <location>
        <begin position="23"/>
        <end position="121"/>
    </location>
</feature>
<protein>
    <submittedName>
        <fullName evidence="2">Uncharacterized protein</fullName>
    </submittedName>
</protein>
<dbReference type="Proteomes" id="UP000273022">
    <property type="component" value="Unassembled WGS sequence"/>
</dbReference>
<evidence type="ECO:0000313" key="3">
    <source>
        <dbReference type="Proteomes" id="UP000273022"/>
    </source>
</evidence>
<organism evidence="2 3">
    <name type="scientific">Parashewanella spongiae</name>
    <dbReference type="NCBI Taxonomy" id="342950"/>
    <lineage>
        <taxon>Bacteria</taxon>
        <taxon>Pseudomonadati</taxon>
        <taxon>Pseudomonadota</taxon>
        <taxon>Gammaproteobacteria</taxon>
        <taxon>Alteromonadales</taxon>
        <taxon>Shewanellaceae</taxon>
        <taxon>Parashewanella</taxon>
    </lineage>
</organism>
<dbReference type="RefSeq" id="WP_121852739.1">
    <property type="nucleotide sequence ID" value="NZ_CP037952.1"/>
</dbReference>
<evidence type="ECO:0000256" key="1">
    <source>
        <dbReference type="SAM" id="SignalP"/>
    </source>
</evidence>
<keyword evidence="3" id="KW-1185">Reference proteome</keyword>
<proteinExistence type="predicted"/>
<dbReference type="AlphaFoldDB" id="A0A3A6U2J4"/>
<keyword evidence="1" id="KW-0732">Signal</keyword>
<accession>A0A3A6U2J4</accession>
<name>A0A3A6U2J4_9GAMM</name>
<dbReference type="PROSITE" id="PS51257">
    <property type="entry name" value="PROKAR_LIPOPROTEIN"/>
    <property type="match status" value="1"/>
</dbReference>
<feature type="signal peptide" evidence="1">
    <location>
        <begin position="1"/>
        <end position="22"/>
    </location>
</feature>
<evidence type="ECO:0000313" key="2">
    <source>
        <dbReference type="EMBL" id="RJY18265.1"/>
    </source>
</evidence>
<reference evidence="2 3" key="1">
    <citation type="submission" date="2018-09" db="EMBL/GenBank/DDBJ databases">
        <title>Phylogeny of the Shewanellaceae, and recommendation for two new genera, Pseudoshewanella and Parashewanella.</title>
        <authorList>
            <person name="Wang G."/>
        </authorList>
    </citation>
    <scope>NUCLEOTIDE SEQUENCE [LARGE SCALE GENOMIC DNA]</scope>
    <source>
        <strain evidence="2 3">KCTC 22492</strain>
    </source>
</reference>
<gene>
    <name evidence="2" type="ORF">D5R81_05945</name>
</gene>